<sequence>MAKNKIDDIEAQIEKLKKKKADLIAKIEKEVGAYLIKSWGLSDYSTKDILGLIDEYNPNKDNKSNNVNSNSSV</sequence>
<dbReference type="RefSeq" id="WP_017895784.1">
    <property type="nucleotide sequence ID" value="NZ_CBXI010000022.1"/>
</dbReference>
<accession>W6N412</accession>
<reference evidence="2 3" key="1">
    <citation type="journal article" date="2015" name="Genome Announc.">
        <title>Draft Genome Sequence of Clostridium tyrobutyricum Strain DIVETGP, Isolated from Cow's Milk for Grana Padano Production.</title>
        <authorList>
            <person name="Soggiu A."/>
            <person name="Piras C."/>
            <person name="Gaiarsa S."/>
            <person name="Sassera D."/>
            <person name="Roncada P."/>
            <person name="Bendixen E."/>
            <person name="Brasca M."/>
            <person name="Bonizzi L."/>
        </authorList>
    </citation>
    <scope>NUCLEOTIDE SEQUENCE [LARGE SCALE GENOMIC DNA]</scope>
    <source>
        <strain evidence="2 3">DIVETGP</strain>
    </source>
</reference>
<evidence type="ECO:0000256" key="1">
    <source>
        <dbReference type="SAM" id="Coils"/>
    </source>
</evidence>
<proteinExistence type="predicted"/>
<dbReference type="GeneID" id="29421020"/>
<feature type="coiled-coil region" evidence="1">
    <location>
        <begin position="6"/>
        <end position="33"/>
    </location>
</feature>
<dbReference type="AlphaFoldDB" id="W6N412"/>
<keyword evidence="1" id="KW-0175">Coiled coil</keyword>
<name>W6N412_CLOTY</name>
<gene>
    <name evidence="2" type="ORF">CTDIVETGP_1298</name>
</gene>
<keyword evidence="3" id="KW-1185">Reference proteome</keyword>
<dbReference type="Proteomes" id="UP000019482">
    <property type="component" value="Unassembled WGS sequence"/>
</dbReference>
<dbReference type="EMBL" id="CBXI010000022">
    <property type="protein sequence ID" value="CDL91228.1"/>
    <property type="molecule type" value="Genomic_DNA"/>
</dbReference>
<protein>
    <submittedName>
        <fullName evidence="2">Uncharacterized protein</fullName>
    </submittedName>
</protein>
<organism evidence="2 3">
    <name type="scientific">Clostridium tyrobutyricum DIVETGP</name>
    <dbReference type="NCBI Taxonomy" id="1408889"/>
    <lineage>
        <taxon>Bacteria</taxon>
        <taxon>Bacillati</taxon>
        <taxon>Bacillota</taxon>
        <taxon>Clostridia</taxon>
        <taxon>Eubacteriales</taxon>
        <taxon>Clostridiaceae</taxon>
        <taxon>Clostridium</taxon>
    </lineage>
</organism>
<evidence type="ECO:0000313" key="3">
    <source>
        <dbReference type="Proteomes" id="UP000019482"/>
    </source>
</evidence>
<comment type="caution">
    <text evidence="2">The sequence shown here is derived from an EMBL/GenBank/DDBJ whole genome shotgun (WGS) entry which is preliminary data.</text>
</comment>
<evidence type="ECO:0000313" key="2">
    <source>
        <dbReference type="EMBL" id="CDL91228.1"/>
    </source>
</evidence>